<dbReference type="AlphaFoldDB" id="A0A9N8WH76"/>
<keyword evidence="1" id="KW-0819">tRNA processing</keyword>
<evidence type="ECO:0000313" key="3">
    <source>
        <dbReference type="EMBL" id="CAG8486574.1"/>
    </source>
</evidence>
<dbReference type="GO" id="GO:0034965">
    <property type="term" value="P:intronic box C/D snoRNA processing"/>
    <property type="evidence" value="ECO:0007669"/>
    <property type="project" value="TreeGrafter"/>
</dbReference>
<dbReference type="GO" id="GO:0004526">
    <property type="term" value="F:ribonuclease P activity"/>
    <property type="evidence" value="ECO:0007669"/>
    <property type="project" value="TreeGrafter"/>
</dbReference>
<dbReference type="EMBL" id="CAJVPV010001106">
    <property type="protein sequence ID" value="CAG8486574.1"/>
    <property type="molecule type" value="Genomic_DNA"/>
</dbReference>
<dbReference type="InterPro" id="IPR020347">
    <property type="entry name" value="Pop8"/>
</dbReference>
<organism evidence="3 4">
    <name type="scientific">Acaulospora morrowiae</name>
    <dbReference type="NCBI Taxonomy" id="94023"/>
    <lineage>
        <taxon>Eukaryota</taxon>
        <taxon>Fungi</taxon>
        <taxon>Fungi incertae sedis</taxon>
        <taxon>Mucoromycota</taxon>
        <taxon>Glomeromycotina</taxon>
        <taxon>Glomeromycetes</taxon>
        <taxon>Diversisporales</taxon>
        <taxon>Acaulosporaceae</taxon>
        <taxon>Acaulospora</taxon>
    </lineage>
</organism>
<dbReference type="PANTHER" id="PTHR28173:SF1">
    <property type="entry name" value="RIBONUCLEASES P_MRP PROTEIN SUBUNIT POP8"/>
    <property type="match status" value="1"/>
</dbReference>
<dbReference type="GO" id="GO:0000171">
    <property type="term" value="F:ribonuclease MRP activity"/>
    <property type="evidence" value="ECO:0007669"/>
    <property type="project" value="TreeGrafter"/>
</dbReference>
<dbReference type="Gene3D" id="3.30.70.3250">
    <property type="entry name" value="Ribonuclease P, Pop5 subunit"/>
    <property type="match status" value="1"/>
</dbReference>
<evidence type="ECO:0000259" key="2">
    <source>
        <dbReference type="Pfam" id="PF20976"/>
    </source>
</evidence>
<dbReference type="OrthoDB" id="5530243at2759"/>
<feature type="domain" description="Ribonucleases P/MRP subunit Pop8-like" evidence="2">
    <location>
        <begin position="23"/>
        <end position="103"/>
    </location>
</feature>
<dbReference type="Pfam" id="PF20976">
    <property type="entry name" value="Pop8"/>
    <property type="match status" value="1"/>
</dbReference>
<dbReference type="GO" id="GO:0000294">
    <property type="term" value="P:nuclear-transcribed mRNA catabolic process, RNase MRP-dependent"/>
    <property type="evidence" value="ECO:0007669"/>
    <property type="project" value="TreeGrafter"/>
</dbReference>
<dbReference type="SUPFAM" id="SSF160350">
    <property type="entry name" value="Rnp2-like"/>
    <property type="match status" value="1"/>
</dbReference>
<accession>A0A9N8WH76</accession>
<proteinExistence type="predicted"/>
<dbReference type="Proteomes" id="UP000789342">
    <property type="component" value="Unassembled WGS sequence"/>
</dbReference>
<dbReference type="GO" id="GO:0005655">
    <property type="term" value="C:nucleolar ribonuclease P complex"/>
    <property type="evidence" value="ECO:0007669"/>
    <property type="project" value="InterPro"/>
</dbReference>
<name>A0A9N8WH76_9GLOM</name>
<gene>
    <name evidence="3" type="ORF">AMORRO_LOCUS2573</name>
</gene>
<comment type="caution">
    <text evidence="3">The sequence shown here is derived from an EMBL/GenBank/DDBJ whole genome shotgun (WGS) entry which is preliminary data.</text>
</comment>
<evidence type="ECO:0000256" key="1">
    <source>
        <dbReference type="ARBA" id="ARBA00022694"/>
    </source>
</evidence>
<dbReference type="InterPro" id="IPR049128">
    <property type="entry name" value="Pop8-like_dom"/>
</dbReference>
<evidence type="ECO:0000313" key="4">
    <source>
        <dbReference type="Proteomes" id="UP000789342"/>
    </source>
</evidence>
<dbReference type="GO" id="GO:0000172">
    <property type="term" value="C:ribonuclease MRP complex"/>
    <property type="evidence" value="ECO:0007669"/>
    <property type="project" value="InterPro"/>
</dbReference>
<sequence length="146" mass="16590">MTSSNTKSSDASKYVKYTITTPEWHYLKIRINFDSPTKPLPIITPLMLRTLITKSLTEAFGIIGSGTHVDILNWDGEQESSDYSGILRVPREDLSTLWSSLTLFNATLHVDNQNNKEIFFEVLCNSSFLMGLAVDSRDWTRRLLNS</sequence>
<reference evidence="3" key="1">
    <citation type="submission" date="2021-06" db="EMBL/GenBank/DDBJ databases">
        <authorList>
            <person name="Kallberg Y."/>
            <person name="Tangrot J."/>
            <person name="Rosling A."/>
        </authorList>
    </citation>
    <scope>NUCLEOTIDE SEQUENCE</scope>
    <source>
        <strain evidence="3">CL551</strain>
    </source>
</reference>
<dbReference type="PANTHER" id="PTHR28173">
    <property type="entry name" value="RIBONUCLEASES P/MRP PROTEIN SUBUNIT POP8"/>
    <property type="match status" value="1"/>
</dbReference>
<keyword evidence="4" id="KW-1185">Reference proteome</keyword>
<dbReference type="GO" id="GO:0008033">
    <property type="term" value="P:tRNA processing"/>
    <property type="evidence" value="ECO:0007669"/>
    <property type="project" value="UniProtKB-KW"/>
</dbReference>
<dbReference type="InterPro" id="IPR038085">
    <property type="entry name" value="Rnp2-like_sf"/>
</dbReference>
<protein>
    <submittedName>
        <fullName evidence="3">16232_t:CDS:1</fullName>
    </submittedName>
</protein>